<dbReference type="InParanoid" id="F7VYI6"/>
<reference evidence="1 2" key="1">
    <citation type="journal article" date="2010" name="PLoS Genet.">
        <title>De novo assembly of a 40 Mb eukaryotic genome from short sequence reads: Sordaria macrospora, a model organism for fungal morphogenesis.</title>
        <authorList>
            <person name="Nowrousian M."/>
            <person name="Stajich J."/>
            <person name="Chu M."/>
            <person name="Engh I."/>
            <person name="Espagne E."/>
            <person name="Halliday K."/>
            <person name="Kamerewerd J."/>
            <person name="Kempken F."/>
            <person name="Knab B."/>
            <person name="Kuo H.C."/>
            <person name="Osiewacz H.D."/>
            <person name="Poeggeler S."/>
            <person name="Read N."/>
            <person name="Seiler S."/>
            <person name="Smith K."/>
            <person name="Zickler D."/>
            <person name="Kueck U."/>
            <person name="Freitag M."/>
        </authorList>
    </citation>
    <scope>NUCLEOTIDE SEQUENCE [LARGE SCALE GENOMIC DNA]</scope>
    <source>
        <strain evidence="2">ATCC MYA-333 / DSM 997 / K(L3346) / K-hell</strain>
        <tissue evidence="1">Mycelium</tissue>
    </source>
</reference>
<name>F7VYI6_SORMK</name>
<proteinExistence type="predicted"/>
<dbReference type="InterPro" id="IPR052587">
    <property type="entry name" value="TELO2-interacting_protein_1"/>
</dbReference>
<organism evidence="1 2">
    <name type="scientific">Sordaria macrospora (strain ATCC MYA-333 / DSM 997 / K(L3346) / K-hell)</name>
    <dbReference type="NCBI Taxonomy" id="771870"/>
    <lineage>
        <taxon>Eukaryota</taxon>
        <taxon>Fungi</taxon>
        <taxon>Dikarya</taxon>
        <taxon>Ascomycota</taxon>
        <taxon>Pezizomycotina</taxon>
        <taxon>Sordariomycetes</taxon>
        <taxon>Sordariomycetidae</taxon>
        <taxon>Sordariales</taxon>
        <taxon>Sordariaceae</taxon>
        <taxon>Sordaria</taxon>
    </lineage>
</organism>
<accession>F7VYI6</accession>
<keyword evidence="2" id="KW-1185">Reference proteome</keyword>
<dbReference type="HOGENOM" id="CLU_1441876_0_0_1"/>
<dbReference type="VEuPathDB" id="FungiDB:SMAC_06476"/>
<dbReference type="OrthoDB" id="49511at2759"/>
<dbReference type="eggNOG" id="KOG4524">
    <property type="taxonomic scope" value="Eukaryota"/>
</dbReference>
<dbReference type="EMBL" id="CABT02000013">
    <property type="protein sequence ID" value="CCC10581.1"/>
    <property type="molecule type" value="Genomic_DNA"/>
</dbReference>
<dbReference type="STRING" id="771870.F7VYI6"/>
<gene>
    <name evidence="1" type="ORF">SMAC_06476</name>
</gene>
<sequence length="188" mass="20788">MCEAAGDFMASRFKQEWGDGMGKWLRGVKREAVKGRDMPRRTGTGAGRAFITGGVKVEDREIMLPIRDATGGQHLSSKQLVPTTSSVSGALGRFSQAHQLWDAALGLITAILRYVRVDDEMFDDMLEVMVDVLHEPERRGLKEALETINADAVWLALYERGRVKGIKSRPRSVDGLGFEFVRVPGVVV</sequence>
<comment type="caution">
    <text evidence="1">The sequence shown here is derived from an EMBL/GenBank/DDBJ whole genome shotgun (WGS) entry which is preliminary data.</text>
</comment>
<dbReference type="PANTHER" id="PTHR18460">
    <property type="entry name" value="TEL2 INTERACTING PROTEIN 1 TTI1 FAMILY MEMBER"/>
    <property type="match status" value="1"/>
</dbReference>
<dbReference type="Proteomes" id="UP000001881">
    <property type="component" value="Unassembled WGS sequence"/>
</dbReference>
<dbReference type="GO" id="GO:0005737">
    <property type="term" value="C:cytoplasm"/>
    <property type="evidence" value="ECO:0007669"/>
    <property type="project" value="TreeGrafter"/>
</dbReference>
<evidence type="ECO:0000313" key="2">
    <source>
        <dbReference type="Proteomes" id="UP000001881"/>
    </source>
</evidence>
<evidence type="ECO:0000313" key="1">
    <source>
        <dbReference type="EMBL" id="CCC10581.1"/>
    </source>
</evidence>
<dbReference type="PANTHER" id="PTHR18460:SF3">
    <property type="entry name" value="TELO2-INTERACTING PROTEIN 1 HOMOLOG"/>
    <property type="match status" value="1"/>
</dbReference>
<dbReference type="AlphaFoldDB" id="F7VYI6"/>
<protein>
    <submittedName>
        <fullName evidence="1">WGS project CABT00000000 data, contig 2.13</fullName>
    </submittedName>
</protein>